<dbReference type="PANTHER" id="PTHR10357">
    <property type="entry name" value="ALPHA-AMYLASE FAMILY MEMBER"/>
    <property type="match status" value="1"/>
</dbReference>
<comment type="caution">
    <text evidence="7">The sequence shown here is derived from an EMBL/GenBank/DDBJ whole genome shotgun (WGS) entry which is preliminary data.</text>
</comment>
<protein>
    <recommendedName>
        <fullName evidence="6">Glycosyl hydrolase family 13 catalytic domain-containing protein</fullName>
    </recommendedName>
</protein>
<comment type="cofactor">
    <cofactor evidence="1">
        <name>Ca(2+)</name>
        <dbReference type="ChEBI" id="CHEBI:29108"/>
    </cofactor>
</comment>
<feature type="domain" description="Glycosyl hydrolase family 13 catalytic" evidence="6">
    <location>
        <begin position="35"/>
        <end position="209"/>
    </location>
</feature>
<gene>
    <name evidence="7" type="ORF">B0A54_00422</name>
</gene>
<dbReference type="GO" id="GO:0046872">
    <property type="term" value="F:metal ion binding"/>
    <property type="evidence" value="ECO:0007669"/>
    <property type="project" value="UniProtKB-KW"/>
</dbReference>
<sequence length="209" mass="22964">MFSSNMITTLALSLALCPLTFAARAAEWRTRTIFQVLTDRFARSDGSTSAACNTADRVYCGGTYRGIMNHLDYIQGMGFDAVWISPITEQVQGNTADGHAYHGYWQQNLNELNSNFGSGNDLKALSSALHSRGMLLMLDVVVNSWISNLISEYSIDGLRLDSAMEVNTGFWSGFHNAAGVYMIGEVYEPDAGYVCGFQNYLPGVMNYAT</sequence>
<name>A0A4U0VKW4_9PEZI</name>
<dbReference type="Proteomes" id="UP000310066">
    <property type="component" value="Unassembled WGS sequence"/>
</dbReference>
<dbReference type="Gene3D" id="3.20.20.80">
    <property type="entry name" value="Glycosidases"/>
    <property type="match status" value="2"/>
</dbReference>
<dbReference type="EMBL" id="NAJP01000001">
    <property type="protein sequence ID" value="TKA49753.1"/>
    <property type="molecule type" value="Genomic_DNA"/>
</dbReference>
<dbReference type="Pfam" id="PF00128">
    <property type="entry name" value="Alpha-amylase"/>
    <property type="match status" value="1"/>
</dbReference>
<accession>A0A4U0VKW4</accession>
<organism evidence="7 8">
    <name type="scientific">Friedmanniomyces endolithicus</name>
    <dbReference type="NCBI Taxonomy" id="329885"/>
    <lineage>
        <taxon>Eukaryota</taxon>
        <taxon>Fungi</taxon>
        <taxon>Dikarya</taxon>
        <taxon>Ascomycota</taxon>
        <taxon>Pezizomycotina</taxon>
        <taxon>Dothideomycetes</taxon>
        <taxon>Dothideomycetidae</taxon>
        <taxon>Mycosphaerellales</taxon>
        <taxon>Teratosphaeriaceae</taxon>
        <taxon>Friedmanniomyces</taxon>
    </lineage>
</organism>
<dbReference type="InterPro" id="IPR006047">
    <property type="entry name" value="GH13_cat_dom"/>
</dbReference>
<dbReference type="AlphaFoldDB" id="A0A4U0VKW4"/>
<comment type="similarity">
    <text evidence="2">Belongs to the glycosyl hydrolase 13 family.</text>
</comment>
<evidence type="ECO:0000259" key="6">
    <source>
        <dbReference type="SMART" id="SM00642"/>
    </source>
</evidence>
<evidence type="ECO:0000256" key="1">
    <source>
        <dbReference type="ARBA" id="ARBA00001913"/>
    </source>
</evidence>
<evidence type="ECO:0000313" key="8">
    <source>
        <dbReference type="Proteomes" id="UP000310066"/>
    </source>
</evidence>
<evidence type="ECO:0000256" key="5">
    <source>
        <dbReference type="SAM" id="SignalP"/>
    </source>
</evidence>
<reference evidence="7 8" key="1">
    <citation type="submission" date="2017-03" db="EMBL/GenBank/DDBJ databases">
        <title>Genomes of endolithic fungi from Antarctica.</title>
        <authorList>
            <person name="Coleine C."/>
            <person name="Masonjones S."/>
            <person name="Stajich J.E."/>
        </authorList>
    </citation>
    <scope>NUCLEOTIDE SEQUENCE [LARGE SCALE GENOMIC DNA]</scope>
    <source>
        <strain evidence="7 8">CCFEE 5311</strain>
    </source>
</reference>
<dbReference type="GO" id="GO:0005975">
    <property type="term" value="P:carbohydrate metabolic process"/>
    <property type="evidence" value="ECO:0007669"/>
    <property type="project" value="InterPro"/>
</dbReference>
<dbReference type="InterPro" id="IPR017853">
    <property type="entry name" value="GH"/>
</dbReference>
<dbReference type="OrthoDB" id="204980at2759"/>
<evidence type="ECO:0000313" key="7">
    <source>
        <dbReference type="EMBL" id="TKA49753.1"/>
    </source>
</evidence>
<dbReference type="SUPFAM" id="SSF51445">
    <property type="entry name" value="(Trans)glycosidases"/>
    <property type="match status" value="1"/>
</dbReference>
<dbReference type="SMART" id="SM00642">
    <property type="entry name" value="Aamy"/>
    <property type="match status" value="1"/>
</dbReference>
<proteinExistence type="inferred from homology"/>
<evidence type="ECO:0000256" key="2">
    <source>
        <dbReference type="ARBA" id="ARBA00008061"/>
    </source>
</evidence>
<dbReference type="PANTHER" id="PTHR10357:SF215">
    <property type="entry name" value="ALPHA-AMYLASE 1"/>
    <property type="match status" value="1"/>
</dbReference>
<evidence type="ECO:0000256" key="4">
    <source>
        <dbReference type="ARBA" id="ARBA00022729"/>
    </source>
</evidence>
<feature type="chain" id="PRO_5020793513" description="Glycosyl hydrolase family 13 catalytic domain-containing protein" evidence="5">
    <location>
        <begin position="23"/>
        <end position="209"/>
    </location>
</feature>
<keyword evidence="4 5" id="KW-0732">Signal</keyword>
<evidence type="ECO:0000256" key="3">
    <source>
        <dbReference type="ARBA" id="ARBA00022723"/>
    </source>
</evidence>
<feature type="signal peptide" evidence="5">
    <location>
        <begin position="1"/>
        <end position="22"/>
    </location>
</feature>
<dbReference type="STRING" id="329885.A0A4U0VKW4"/>
<keyword evidence="3" id="KW-0479">Metal-binding</keyword>